<evidence type="ECO:0000313" key="3">
    <source>
        <dbReference type="Proteomes" id="UP001652700"/>
    </source>
</evidence>
<accession>A0ABM5KF92</accession>
<dbReference type="InterPro" id="IPR005312">
    <property type="entry name" value="DUF1759"/>
</dbReference>
<dbReference type="PANTHER" id="PTHR47331:SF5">
    <property type="entry name" value="RIBONUCLEASE H"/>
    <property type="match status" value="1"/>
</dbReference>
<dbReference type="EnsemblMetazoa" id="XM_050652915.1">
    <property type="protein sequence ID" value="XP_050508872.1"/>
    <property type="gene ID" value="LOC126886072"/>
</dbReference>
<evidence type="ECO:0000256" key="1">
    <source>
        <dbReference type="SAM" id="MobiDB-lite"/>
    </source>
</evidence>
<keyword evidence="3" id="KW-1185">Reference proteome</keyword>
<protein>
    <recommendedName>
        <fullName evidence="4">Peptidase aspartic putative domain-containing protein</fullName>
    </recommendedName>
</protein>
<organism evidence="2 3">
    <name type="scientific">Diabrotica virgifera virgifera</name>
    <name type="common">western corn rootworm</name>
    <dbReference type="NCBI Taxonomy" id="50390"/>
    <lineage>
        <taxon>Eukaryota</taxon>
        <taxon>Metazoa</taxon>
        <taxon>Ecdysozoa</taxon>
        <taxon>Arthropoda</taxon>
        <taxon>Hexapoda</taxon>
        <taxon>Insecta</taxon>
        <taxon>Pterygota</taxon>
        <taxon>Neoptera</taxon>
        <taxon>Endopterygota</taxon>
        <taxon>Coleoptera</taxon>
        <taxon>Polyphaga</taxon>
        <taxon>Cucujiformia</taxon>
        <taxon>Chrysomeloidea</taxon>
        <taxon>Chrysomelidae</taxon>
        <taxon>Galerucinae</taxon>
        <taxon>Diabroticina</taxon>
        <taxon>Diabroticites</taxon>
        <taxon>Diabrotica</taxon>
    </lineage>
</organism>
<dbReference type="GeneID" id="126886072"/>
<feature type="region of interest" description="Disordered" evidence="1">
    <location>
        <begin position="429"/>
        <end position="459"/>
    </location>
</feature>
<dbReference type="Pfam" id="PF03564">
    <property type="entry name" value="DUF1759"/>
    <property type="match status" value="1"/>
</dbReference>
<name>A0ABM5KF92_DIAVI</name>
<evidence type="ECO:0008006" key="4">
    <source>
        <dbReference type="Google" id="ProtNLM"/>
    </source>
</evidence>
<sequence length="759" mass="86148">MEDLKKKRTPLKAKITRIENWLSQKASTEKDALQFQFRQTELKTCFLKYEEIMDQIDEIDEAGTEAEDRVTTEQKYFSILAGLQRKMDELLLGPPPLRSNSTQSTVATAKVRLPEITMQTFCGSFSEFNSFYQLFETLIVNNEELNNVQRFIYLKSFLRNEPLQLIDNIEVIDENFDIAVKTLKDRYENKSRVISLHIQKLLKAPSLVKSNSKALREFLTLAQQTLLALKNMSVPIEHWDLLLIEIFLQKLDFSTHRAFEYDIGTKTLPTLSQFFKFLEKKCDIQEKLNVSDHDKKVNNRSQSKTSFFSSVDQPSHSFSDNNCTFCRSNAHKVYQCNDFKCLSLQEKFNFVKGKKLCFNCLGSKHFSQDCGSTRSCTLCGGHHHSSLHGTSENVSSSRNINRQALSRERNAQTPQNSQGASRVVAPISTQHSFNNRSQNEASTSSSRPPLDMQNSPDSQAATSLSALSVKTDVLLATALLQISTISENTSLSNEMLNLEFFPYNVKDRSFKTSFAVLDSITCRLPRATIDRSKIKVPQDLTLADPSYSVPGKIDLLLAGDIYSELLTDGFIRLGKNLPILQNTHLGYVIFGTINPQVFHRNSHLAISQSNVSLFVQSEPEENQLDKLLQQFFEIEEVPLVSKLTPDEELAEQIFSKTTLVLPSGRFQVNLPFVSENANKMLGDHDRDEEVEISQVQEVPDLTFEEFMTDNGGTGKARHDVTTKEKQDLLALPDPTLAHNIPASIKEKKFLWTKIQYVPK</sequence>
<proteinExistence type="predicted"/>
<dbReference type="PANTHER" id="PTHR47331">
    <property type="entry name" value="PHD-TYPE DOMAIN-CONTAINING PROTEIN"/>
    <property type="match status" value="1"/>
</dbReference>
<evidence type="ECO:0000313" key="2">
    <source>
        <dbReference type="EnsemblMetazoa" id="XP_050508872.1"/>
    </source>
</evidence>
<dbReference type="Proteomes" id="UP001652700">
    <property type="component" value="Unplaced"/>
</dbReference>
<dbReference type="RefSeq" id="XP_050508872.1">
    <property type="nucleotide sequence ID" value="XM_050652915.1"/>
</dbReference>
<reference evidence="2" key="1">
    <citation type="submission" date="2025-05" db="UniProtKB">
        <authorList>
            <consortium name="EnsemblMetazoa"/>
        </authorList>
    </citation>
    <scope>IDENTIFICATION</scope>
</reference>